<evidence type="ECO:0000313" key="3">
    <source>
        <dbReference type="EMBL" id="MEQ2210124.1"/>
    </source>
</evidence>
<dbReference type="Proteomes" id="UP001434883">
    <property type="component" value="Unassembled WGS sequence"/>
</dbReference>
<comment type="caution">
    <text evidence="3">The sequence shown here is derived from an EMBL/GenBank/DDBJ whole genome shotgun (WGS) entry which is preliminary data.</text>
</comment>
<evidence type="ECO:0000313" key="4">
    <source>
        <dbReference type="Proteomes" id="UP001434883"/>
    </source>
</evidence>
<protein>
    <submittedName>
        <fullName evidence="3">Uncharacterized protein</fullName>
    </submittedName>
</protein>
<reference evidence="3 4" key="1">
    <citation type="submission" date="2021-06" db="EMBL/GenBank/DDBJ databases">
        <authorList>
            <person name="Palmer J.M."/>
        </authorList>
    </citation>
    <scope>NUCLEOTIDE SEQUENCE [LARGE SCALE GENOMIC DNA]</scope>
    <source>
        <strain evidence="3 4">XC_2019</strain>
        <tissue evidence="3">Muscle</tissue>
    </source>
</reference>
<sequence>MNCSFRWCVEGSISLVMLFRFLRFQTGRDKCFKQSPLFIFLRDTNNTIKIPVKTPVGSNYATSVVFSLKHSKFSTSKTSECPHVLKSLQIGVAVANVPGRGKTKKKSTRGRSELFTGPEGVESKLRNDVKLELKKM</sequence>
<proteinExistence type="predicted"/>
<name>A0ABV0RPH4_9TELE</name>
<feature type="signal peptide" evidence="2">
    <location>
        <begin position="1"/>
        <end position="18"/>
    </location>
</feature>
<keyword evidence="2" id="KW-0732">Signal</keyword>
<feature type="chain" id="PRO_5045216661" evidence="2">
    <location>
        <begin position="19"/>
        <end position="136"/>
    </location>
</feature>
<gene>
    <name evidence="3" type="ORF">XENOCAPTIV_008753</name>
</gene>
<keyword evidence="4" id="KW-1185">Reference proteome</keyword>
<accession>A0ABV0RPH4</accession>
<dbReference type="EMBL" id="JAHRIN010052448">
    <property type="protein sequence ID" value="MEQ2210124.1"/>
    <property type="molecule type" value="Genomic_DNA"/>
</dbReference>
<organism evidence="3 4">
    <name type="scientific">Xenoophorus captivus</name>
    <dbReference type="NCBI Taxonomy" id="1517983"/>
    <lineage>
        <taxon>Eukaryota</taxon>
        <taxon>Metazoa</taxon>
        <taxon>Chordata</taxon>
        <taxon>Craniata</taxon>
        <taxon>Vertebrata</taxon>
        <taxon>Euteleostomi</taxon>
        <taxon>Actinopterygii</taxon>
        <taxon>Neopterygii</taxon>
        <taxon>Teleostei</taxon>
        <taxon>Neoteleostei</taxon>
        <taxon>Acanthomorphata</taxon>
        <taxon>Ovalentaria</taxon>
        <taxon>Atherinomorphae</taxon>
        <taxon>Cyprinodontiformes</taxon>
        <taxon>Goodeidae</taxon>
        <taxon>Xenoophorus</taxon>
    </lineage>
</organism>
<evidence type="ECO:0000256" key="2">
    <source>
        <dbReference type="SAM" id="SignalP"/>
    </source>
</evidence>
<evidence type="ECO:0000256" key="1">
    <source>
        <dbReference type="SAM" id="MobiDB-lite"/>
    </source>
</evidence>
<feature type="region of interest" description="Disordered" evidence="1">
    <location>
        <begin position="99"/>
        <end position="118"/>
    </location>
</feature>